<organism evidence="2 3">
    <name type="scientific">Elysia marginata</name>
    <dbReference type="NCBI Taxonomy" id="1093978"/>
    <lineage>
        <taxon>Eukaryota</taxon>
        <taxon>Metazoa</taxon>
        <taxon>Spiralia</taxon>
        <taxon>Lophotrochozoa</taxon>
        <taxon>Mollusca</taxon>
        <taxon>Gastropoda</taxon>
        <taxon>Heterobranchia</taxon>
        <taxon>Euthyneura</taxon>
        <taxon>Panpulmonata</taxon>
        <taxon>Sacoglossa</taxon>
        <taxon>Placobranchoidea</taxon>
        <taxon>Plakobranchidae</taxon>
        <taxon>Elysia</taxon>
    </lineage>
</organism>
<feature type="domain" description="Dynein regulatory complex subunit 7 MORN" evidence="1">
    <location>
        <begin position="9"/>
        <end position="79"/>
    </location>
</feature>
<evidence type="ECO:0000259" key="1">
    <source>
        <dbReference type="Pfam" id="PF24667"/>
    </source>
</evidence>
<evidence type="ECO:0000313" key="3">
    <source>
        <dbReference type="Proteomes" id="UP000762676"/>
    </source>
</evidence>
<comment type="caution">
    <text evidence="2">The sequence shown here is derived from an EMBL/GenBank/DDBJ whole genome shotgun (WGS) entry which is preliminary data.</text>
</comment>
<evidence type="ECO:0000313" key="2">
    <source>
        <dbReference type="EMBL" id="GFR69591.1"/>
    </source>
</evidence>
<sequence>MQITELVTRFYGSTRDFIKPPNWWDETQVLQWSPELHSNFELDQFAKPKTELQLYQQLMSLMDTEAQLRNSCRLIEKEVS</sequence>
<reference evidence="2 3" key="1">
    <citation type="journal article" date="2021" name="Elife">
        <title>Chloroplast acquisition without the gene transfer in kleptoplastic sea slugs, Plakobranchus ocellatus.</title>
        <authorList>
            <person name="Maeda T."/>
            <person name="Takahashi S."/>
            <person name="Yoshida T."/>
            <person name="Shimamura S."/>
            <person name="Takaki Y."/>
            <person name="Nagai Y."/>
            <person name="Toyoda A."/>
            <person name="Suzuki Y."/>
            <person name="Arimoto A."/>
            <person name="Ishii H."/>
            <person name="Satoh N."/>
            <person name="Nishiyama T."/>
            <person name="Hasebe M."/>
            <person name="Maruyama T."/>
            <person name="Minagawa J."/>
            <person name="Obokata J."/>
            <person name="Shigenobu S."/>
        </authorList>
    </citation>
    <scope>NUCLEOTIDE SEQUENCE [LARGE SCALE GENOMIC DNA]</scope>
</reference>
<proteinExistence type="predicted"/>
<keyword evidence="3" id="KW-1185">Reference proteome</keyword>
<protein>
    <submittedName>
        <fullName evidence="2">Coiled-coil domain-containing protein lobo homolog</fullName>
    </submittedName>
</protein>
<accession>A0AAV4FB00</accession>
<gene>
    <name evidence="2" type="ORF">ElyMa_000304700</name>
</gene>
<dbReference type="Proteomes" id="UP000762676">
    <property type="component" value="Unassembled WGS sequence"/>
</dbReference>
<dbReference type="Pfam" id="PF24667">
    <property type="entry name" value="MORN_DRC7"/>
    <property type="match status" value="1"/>
</dbReference>
<dbReference type="InterPro" id="IPR056291">
    <property type="entry name" value="MORN_DRC7"/>
</dbReference>
<name>A0AAV4FB00_9GAST</name>
<dbReference type="AlphaFoldDB" id="A0AAV4FB00"/>
<dbReference type="EMBL" id="BMAT01000623">
    <property type="protein sequence ID" value="GFR69591.1"/>
    <property type="molecule type" value="Genomic_DNA"/>
</dbReference>